<sequence>MEQSKQLENLFTHIFKTRETLIDSLDLKKYSELEIKGIIIKNSDGNYVVDLYSTEIYDYLKTMITSKLTISLSDNIEESFKTIHEFEELIKNEYSYGNIINAYTEIFDAFRVKYLVELDSKGTDVVSFKNELKQKLNIIYELRNFGKIFYIFLVSKDISIEQISDFLDSNKEEESRYYLNEYLYSLVNKKEDFSIKLTNYLLDRYKTAIPHYLVSLISSLINKGKVEFLEKLKQRLTNSAKETFWSYSLLNINSQIIYNELLEILIKDCSTEYLYYKTRIIESLMNSPFITPKDSETLSNKLFEFFENPDENEINSYFHSITYGFEKFEDLKYELLHGYLNRTQNIKAISSFFYNFKEPKYLFHLIGVIYSNGWYRNSISLFEEPLSHFWSTSRDKTEEFILSLISTKQRTGLLPIEMIMSGREKPMQINLLKLNTEEEQVLAIAMICNFPHSFDKLLPILIKLKDSKFHKVIENLQMQLSILVYECYNETLIEWLENLIPKSRKKTAFLKPIKQSLELYKEIKELKYKNNDLNPYYNEKSLMDLYYNLENENRAKMMESVRNNPSGLSSLFKSTSIIRGNSWKFEHEENVMPLGKVESQMYIDTRVYKNPELYEYQLERFNK</sequence>
<reference evidence="1 2" key="1">
    <citation type="submission" date="2024-04" db="EMBL/GenBank/DDBJ databases">
        <title>Flavobacterium sp. DGU38 16S ribosomal RNA gene Genome sequencing and assembly.</title>
        <authorList>
            <person name="Park S."/>
        </authorList>
    </citation>
    <scope>NUCLEOTIDE SEQUENCE [LARGE SCALE GENOMIC DNA]</scope>
    <source>
        <strain evidence="1 2">DGU38</strain>
    </source>
</reference>
<evidence type="ECO:0000313" key="2">
    <source>
        <dbReference type="Proteomes" id="UP001485226"/>
    </source>
</evidence>
<dbReference type="EMBL" id="JBBYHS010000011">
    <property type="protein sequence ID" value="MEL1254431.1"/>
    <property type="molecule type" value="Genomic_DNA"/>
</dbReference>
<keyword evidence="2" id="KW-1185">Reference proteome</keyword>
<gene>
    <name evidence="1" type="ORF">AAEO57_11635</name>
</gene>
<dbReference type="Proteomes" id="UP001485226">
    <property type="component" value="Unassembled WGS sequence"/>
</dbReference>
<name>A0ABU9IPR1_9FLAO</name>
<protein>
    <submittedName>
        <fullName evidence="1">Uncharacterized protein</fullName>
    </submittedName>
</protein>
<evidence type="ECO:0000313" key="1">
    <source>
        <dbReference type="EMBL" id="MEL1254431.1"/>
    </source>
</evidence>
<comment type="caution">
    <text evidence="1">The sequence shown here is derived from an EMBL/GenBank/DDBJ whole genome shotgun (WGS) entry which is preliminary data.</text>
</comment>
<proteinExistence type="predicted"/>
<dbReference type="RefSeq" id="WP_341692764.1">
    <property type="nucleotide sequence ID" value="NZ_JBBYHS010000011.1"/>
</dbReference>
<accession>A0ABU9IPR1</accession>
<organism evidence="1 2">
    <name type="scientific">Flavobacterium calami</name>
    <dbReference type="NCBI Taxonomy" id="3139144"/>
    <lineage>
        <taxon>Bacteria</taxon>
        <taxon>Pseudomonadati</taxon>
        <taxon>Bacteroidota</taxon>
        <taxon>Flavobacteriia</taxon>
        <taxon>Flavobacteriales</taxon>
        <taxon>Flavobacteriaceae</taxon>
        <taxon>Flavobacterium</taxon>
    </lineage>
</organism>